<dbReference type="OrthoDB" id="5487210at2"/>
<proteinExistence type="predicted"/>
<evidence type="ECO:0000313" key="2">
    <source>
        <dbReference type="Proteomes" id="UP000217289"/>
    </source>
</evidence>
<accession>A0A250IGV2</accession>
<dbReference type="Proteomes" id="UP000217289">
    <property type="component" value="Chromosome"/>
</dbReference>
<protein>
    <recommendedName>
        <fullName evidence="3">Lipoprotein</fullName>
    </recommendedName>
</protein>
<sequence>MKLCCTVVLVALLVGCGFSSRTVRLDTGRTDSLVFTPRTSAEPVELDDDEFNESVAKLARDARFPTRPQEAARRLFEVEARSGSFTYETRHHRITALGAGEPLEVSTEEEALTRAYLRWCERTGEHGDCLRLLTESRAINGDGRFALAMALAKGAVLDEMLAAFKDMADPHAMVAAVLWTWTTYMILLAVPDVTVSKGIAAVMTATLIAYVGVDTFWGLVVGFKRLMDETDRASSFHALREAGERYGKLMGRNAARAFAMLALAAIGHTAPGLATKVQALPGAIQAAAQAETQVGLRLAAVGEVKSVVVSAESVTIALAPGAVAMTAQSMRGTAAKAPPSGFRAWGSHSGFKRAMGSAGPGKEWHHIVEQTPGNVKRFGAQALQNTDNIVPMDKGIHTRISSIYSSIRYDITHSYTLTVRKWLSTQSYEAQRQFGVLAIENVSKRFW</sequence>
<gene>
    <name evidence="1" type="ORF">MEBOL_003911</name>
</gene>
<name>A0A250IGV2_9BACT</name>
<evidence type="ECO:0000313" key="1">
    <source>
        <dbReference type="EMBL" id="ATB30450.1"/>
    </source>
</evidence>
<keyword evidence="2" id="KW-1185">Reference proteome</keyword>
<dbReference type="PROSITE" id="PS51257">
    <property type="entry name" value="PROKAR_LIPOPROTEIN"/>
    <property type="match status" value="1"/>
</dbReference>
<dbReference type="RefSeq" id="WP_095978903.1">
    <property type="nucleotide sequence ID" value="NZ_CP022163.1"/>
</dbReference>
<dbReference type="EMBL" id="CP022163">
    <property type="protein sequence ID" value="ATB30450.1"/>
    <property type="molecule type" value="Genomic_DNA"/>
</dbReference>
<dbReference type="AlphaFoldDB" id="A0A250IGV2"/>
<reference evidence="1 2" key="1">
    <citation type="submission" date="2017-06" db="EMBL/GenBank/DDBJ databases">
        <authorList>
            <person name="Kim H.J."/>
            <person name="Triplett B.A."/>
        </authorList>
    </citation>
    <scope>NUCLEOTIDE SEQUENCE [LARGE SCALE GENOMIC DNA]</scope>
    <source>
        <strain evidence="1 2">DSM 14713</strain>
    </source>
</reference>
<organism evidence="1 2">
    <name type="scientific">Melittangium boletus DSM 14713</name>
    <dbReference type="NCBI Taxonomy" id="1294270"/>
    <lineage>
        <taxon>Bacteria</taxon>
        <taxon>Pseudomonadati</taxon>
        <taxon>Myxococcota</taxon>
        <taxon>Myxococcia</taxon>
        <taxon>Myxococcales</taxon>
        <taxon>Cystobacterineae</taxon>
        <taxon>Archangiaceae</taxon>
        <taxon>Melittangium</taxon>
    </lineage>
</organism>
<evidence type="ECO:0008006" key="3">
    <source>
        <dbReference type="Google" id="ProtNLM"/>
    </source>
</evidence>
<dbReference type="KEGG" id="mbd:MEBOL_003911"/>